<gene>
    <name evidence="1" type="ORF">LCGC14_2831380</name>
</gene>
<dbReference type="AlphaFoldDB" id="A0A0F8YDZ2"/>
<feature type="non-terminal residue" evidence="1">
    <location>
        <position position="1"/>
    </location>
</feature>
<proteinExistence type="predicted"/>
<dbReference type="EMBL" id="LAZR01053932">
    <property type="protein sequence ID" value="KKK79652.1"/>
    <property type="molecule type" value="Genomic_DNA"/>
</dbReference>
<accession>A0A0F8YDZ2</accession>
<reference evidence="1" key="1">
    <citation type="journal article" date="2015" name="Nature">
        <title>Complex archaea that bridge the gap between prokaryotes and eukaryotes.</title>
        <authorList>
            <person name="Spang A."/>
            <person name="Saw J.H."/>
            <person name="Jorgensen S.L."/>
            <person name="Zaremba-Niedzwiedzka K."/>
            <person name="Martijn J."/>
            <person name="Lind A.E."/>
            <person name="van Eijk R."/>
            <person name="Schleper C."/>
            <person name="Guy L."/>
            <person name="Ettema T.J."/>
        </authorList>
    </citation>
    <scope>NUCLEOTIDE SEQUENCE</scope>
</reference>
<organism evidence="1">
    <name type="scientific">marine sediment metagenome</name>
    <dbReference type="NCBI Taxonomy" id="412755"/>
    <lineage>
        <taxon>unclassified sequences</taxon>
        <taxon>metagenomes</taxon>
        <taxon>ecological metagenomes</taxon>
    </lineage>
</organism>
<protein>
    <submittedName>
        <fullName evidence="1">Uncharacterized protein</fullName>
    </submittedName>
</protein>
<evidence type="ECO:0000313" key="1">
    <source>
        <dbReference type="EMBL" id="KKK79652.1"/>
    </source>
</evidence>
<name>A0A0F8YDZ2_9ZZZZ</name>
<sequence length="171" mass="20606">KVGRRTLLYGQLTSRVSTISRKALAGKIVAIKERVVSKARKKRKARYLKTYRKHRAKYMAYKKKYRKTRNKTLRRRYQRAAVKYKKAMNKYLRAYRKTKTVVYKTIKRARTNSKGKFRAKIRVKRNMLLKAFVGRTASYKKSKSKLLRVKVKKAKKKKKRRRQGQPIRIFY</sequence>
<comment type="caution">
    <text evidence="1">The sequence shown here is derived from an EMBL/GenBank/DDBJ whole genome shotgun (WGS) entry which is preliminary data.</text>
</comment>